<protein>
    <submittedName>
        <fullName evidence="2">Uncharacterized protein</fullName>
    </submittedName>
</protein>
<dbReference type="KEGG" id="doe:DENOEST_1011"/>
<dbReference type="AlphaFoldDB" id="A0A6S6XQD0"/>
<dbReference type="EMBL" id="LR778301">
    <property type="protein sequence ID" value="CAB1368176.1"/>
    <property type="molecule type" value="Genomic_DNA"/>
</dbReference>
<evidence type="ECO:0000256" key="1">
    <source>
        <dbReference type="SAM" id="MobiDB-lite"/>
    </source>
</evidence>
<feature type="region of interest" description="Disordered" evidence="1">
    <location>
        <begin position="66"/>
        <end position="101"/>
    </location>
</feature>
<gene>
    <name evidence="2" type="ORF">DENOEST_1011</name>
</gene>
<dbReference type="Proteomes" id="UP000515733">
    <property type="component" value="Chromosome"/>
</dbReference>
<accession>A0A6S6XQD0</accession>
<evidence type="ECO:0000313" key="3">
    <source>
        <dbReference type="Proteomes" id="UP000515733"/>
    </source>
</evidence>
<evidence type="ECO:0000313" key="2">
    <source>
        <dbReference type="EMBL" id="CAB1368176.1"/>
    </source>
</evidence>
<keyword evidence="3" id="KW-1185">Reference proteome</keyword>
<proteinExistence type="predicted"/>
<name>A0A6S6XQD0_9PROT</name>
<sequence>MLVMHSHFAMWVRGTNRDDAMASLTITVTGTSGIQKRRAATPLHQVGGTIELDSLPDGRELLKGAFSEGRDEAKKWRPKAPKSGVEAVSSSFARPVSPLVR</sequence>
<reference evidence="2 3" key="1">
    <citation type="submission" date="2020-03" db="EMBL/GenBank/DDBJ databases">
        <authorList>
            <consortium name="Genoscope - CEA"/>
            <person name="William W."/>
        </authorList>
    </citation>
    <scope>NUCLEOTIDE SEQUENCE [LARGE SCALE GENOMIC DNA]</scope>
    <source>
        <strain evidence="3">DSM 16959</strain>
    </source>
</reference>
<organism evidence="2 3">
    <name type="scientific">Denitratisoma oestradiolicum</name>
    <dbReference type="NCBI Taxonomy" id="311182"/>
    <lineage>
        <taxon>Bacteria</taxon>
        <taxon>Pseudomonadati</taxon>
        <taxon>Pseudomonadota</taxon>
        <taxon>Betaproteobacteria</taxon>
        <taxon>Nitrosomonadales</taxon>
        <taxon>Sterolibacteriaceae</taxon>
        <taxon>Denitratisoma</taxon>
    </lineage>
</organism>
<feature type="compositionally biased region" description="Basic and acidic residues" evidence="1">
    <location>
        <begin position="66"/>
        <end position="75"/>
    </location>
</feature>